<evidence type="ECO:0000259" key="1">
    <source>
        <dbReference type="Pfam" id="PF24840"/>
    </source>
</evidence>
<keyword evidence="3" id="KW-1185">Reference proteome</keyword>
<evidence type="ECO:0000313" key="3">
    <source>
        <dbReference type="Proteomes" id="UP000605846"/>
    </source>
</evidence>
<dbReference type="Pfam" id="PF24840">
    <property type="entry name" value="NTF2_SigF"/>
    <property type="match status" value="1"/>
</dbReference>
<dbReference type="InterPro" id="IPR057514">
    <property type="entry name" value="NTF2_SigF"/>
</dbReference>
<dbReference type="AlphaFoldDB" id="A0A8H7BWL0"/>
<evidence type="ECO:0000313" key="2">
    <source>
        <dbReference type="EMBL" id="KAF7728605.1"/>
    </source>
</evidence>
<proteinExistence type="predicted"/>
<sequence length="193" mass="22336">MSTEGVMNIQYVYTVWQALNRQEPTVTNIVFDGRTAVVHLTQNLSPTIFPAFVKLQVPSITTLHFRETEQDSGLLKIYRQEDSWTLEGILQSVPLISFWYNHVLRVVMGKLVTTTGDLLDAALQHAHKMSMRGREIQRMGRDLAMENMEKLDEYRANLHDNYLEGVRGWRESYVDELDLVKESHWLENAPATE</sequence>
<dbReference type="EMBL" id="JABAYA010000034">
    <property type="protein sequence ID" value="KAF7728605.1"/>
    <property type="molecule type" value="Genomic_DNA"/>
</dbReference>
<organism evidence="2 3">
    <name type="scientific">Apophysomyces ossiformis</name>
    <dbReference type="NCBI Taxonomy" id="679940"/>
    <lineage>
        <taxon>Eukaryota</taxon>
        <taxon>Fungi</taxon>
        <taxon>Fungi incertae sedis</taxon>
        <taxon>Mucoromycota</taxon>
        <taxon>Mucoromycotina</taxon>
        <taxon>Mucoromycetes</taxon>
        <taxon>Mucorales</taxon>
        <taxon>Mucorineae</taxon>
        <taxon>Mucoraceae</taxon>
        <taxon>Apophysomyces</taxon>
    </lineage>
</organism>
<feature type="domain" description="SigF-like NTF2-like" evidence="1">
    <location>
        <begin position="5"/>
        <end position="119"/>
    </location>
</feature>
<reference evidence="2" key="1">
    <citation type="submission" date="2020-01" db="EMBL/GenBank/DDBJ databases">
        <title>Genome Sequencing of Three Apophysomyces-Like Fungal Strains Confirms a Novel Fungal Genus in the Mucoromycota with divergent Burkholderia-like Endosymbiotic Bacteria.</title>
        <authorList>
            <person name="Stajich J.E."/>
            <person name="Macias A.M."/>
            <person name="Carter-House D."/>
            <person name="Lovett B."/>
            <person name="Kasson L.R."/>
            <person name="Berry K."/>
            <person name="Grigoriev I."/>
            <person name="Chang Y."/>
            <person name="Spatafora J."/>
            <person name="Kasson M.T."/>
        </authorList>
    </citation>
    <scope>NUCLEOTIDE SEQUENCE</scope>
    <source>
        <strain evidence="2">NRRL A-21654</strain>
    </source>
</reference>
<dbReference type="Proteomes" id="UP000605846">
    <property type="component" value="Unassembled WGS sequence"/>
</dbReference>
<comment type="caution">
    <text evidence="2">The sequence shown here is derived from an EMBL/GenBank/DDBJ whole genome shotgun (WGS) entry which is preliminary data.</text>
</comment>
<accession>A0A8H7BWL0</accession>
<name>A0A8H7BWL0_9FUNG</name>
<protein>
    <recommendedName>
        <fullName evidence="1">SigF-like NTF2-like domain-containing protein</fullName>
    </recommendedName>
</protein>
<dbReference type="OrthoDB" id="5580651at2759"/>
<gene>
    <name evidence="2" type="ORF">EC973_005832</name>
</gene>